<keyword evidence="7" id="KW-0732">Signal</keyword>
<dbReference type="AlphaFoldDB" id="A0A4R1KD77"/>
<feature type="signal peptide" evidence="7">
    <location>
        <begin position="1"/>
        <end position="21"/>
    </location>
</feature>
<dbReference type="InterPro" id="IPR044666">
    <property type="entry name" value="Cyclophilin_A-like"/>
</dbReference>
<evidence type="ECO:0000256" key="5">
    <source>
        <dbReference type="ARBA" id="ARBA00023110"/>
    </source>
</evidence>
<dbReference type="FunFam" id="2.40.100.10:FF:000003">
    <property type="entry name" value="Peptidylprolyl isomerase domain and WD repeat-containing 1"/>
    <property type="match status" value="1"/>
</dbReference>
<comment type="catalytic activity">
    <reaction evidence="1 7">
        <text>[protein]-peptidylproline (omega=180) = [protein]-peptidylproline (omega=0)</text>
        <dbReference type="Rhea" id="RHEA:16237"/>
        <dbReference type="Rhea" id="RHEA-COMP:10747"/>
        <dbReference type="Rhea" id="RHEA-COMP:10748"/>
        <dbReference type="ChEBI" id="CHEBI:83833"/>
        <dbReference type="ChEBI" id="CHEBI:83834"/>
        <dbReference type="EC" id="5.2.1.8"/>
    </reaction>
</comment>
<name>A0A4R1KD77_9BACT</name>
<evidence type="ECO:0000313" key="11">
    <source>
        <dbReference type="Proteomes" id="UP000294614"/>
    </source>
</evidence>
<dbReference type="InterPro" id="IPR002130">
    <property type="entry name" value="Cyclophilin-type_PPIase_dom"/>
</dbReference>
<keyword evidence="6 7" id="KW-0413">Isomerase</keyword>
<evidence type="ECO:0000256" key="3">
    <source>
        <dbReference type="ARBA" id="ARBA00022574"/>
    </source>
</evidence>
<evidence type="ECO:0000256" key="4">
    <source>
        <dbReference type="ARBA" id="ARBA00022737"/>
    </source>
</evidence>
<dbReference type="EMBL" id="SMGG01000003">
    <property type="protein sequence ID" value="TCK62535.1"/>
    <property type="molecule type" value="Genomic_DNA"/>
</dbReference>
<feature type="chain" id="PRO_5020939054" description="Peptidyl-prolyl cis-trans isomerase" evidence="7">
    <location>
        <begin position="22"/>
        <end position="208"/>
    </location>
</feature>
<dbReference type="InterPro" id="IPR029000">
    <property type="entry name" value="Cyclophilin-like_dom_sf"/>
</dbReference>
<evidence type="ECO:0000313" key="10">
    <source>
        <dbReference type="EMBL" id="TCK62535.1"/>
    </source>
</evidence>
<gene>
    <name evidence="10" type="ORF">C8D98_1064</name>
</gene>
<dbReference type="PROSITE" id="PS00170">
    <property type="entry name" value="CSA_PPIASE_1"/>
    <property type="match status" value="1"/>
</dbReference>
<keyword evidence="11" id="KW-1185">Reference proteome</keyword>
<dbReference type="Gene3D" id="2.40.100.10">
    <property type="entry name" value="Cyclophilin-like"/>
    <property type="match status" value="1"/>
</dbReference>
<dbReference type="SUPFAM" id="SSF50891">
    <property type="entry name" value="Cyclophilin-like"/>
    <property type="match status" value="1"/>
</dbReference>
<feature type="domain" description="PPIase cyclophilin-type" evidence="9">
    <location>
        <begin position="64"/>
        <end position="206"/>
    </location>
</feature>
<comment type="caution">
    <text evidence="10">The sequence shown here is derived from an EMBL/GenBank/DDBJ whole genome shotgun (WGS) entry which is preliminary data.</text>
</comment>
<dbReference type="PROSITE" id="PS50072">
    <property type="entry name" value="CSA_PPIASE_2"/>
    <property type="match status" value="1"/>
</dbReference>
<dbReference type="PANTHER" id="PTHR45625">
    <property type="entry name" value="PEPTIDYL-PROLYL CIS-TRANS ISOMERASE-RELATED"/>
    <property type="match status" value="1"/>
</dbReference>
<dbReference type="Pfam" id="PF00160">
    <property type="entry name" value="Pro_isomerase"/>
    <property type="match status" value="1"/>
</dbReference>
<dbReference type="GO" id="GO:0003755">
    <property type="term" value="F:peptidyl-prolyl cis-trans isomerase activity"/>
    <property type="evidence" value="ECO:0007669"/>
    <property type="project" value="UniProtKB-UniRule"/>
</dbReference>
<evidence type="ECO:0000256" key="1">
    <source>
        <dbReference type="ARBA" id="ARBA00000971"/>
    </source>
</evidence>
<keyword evidence="4" id="KW-0677">Repeat</keyword>
<comment type="function">
    <text evidence="7">PPIases accelerate the folding of proteins. It catalyzes the cis-trans isomerization of proline imidic peptide bonds in oligopeptides.</text>
</comment>
<dbReference type="InterPro" id="IPR020892">
    <property type="entry name" value="Cyclophilin-type_PPIase_CS"/>
</dbReference>
<evidence type="ECO:0000259" key="9">
    <source>
        <dbReference type="PROSITE" id="PS50072"/>
    </source>
</evidence>
<keyword evidence="5 7" id="KW-0697">Rotamase</keyword>
<protein>
    <recommendedName>
        <fullName evidence="7">Peptidyl-prolyl cis-trans isomerase</fullName>
        <shortName evidence="7">PPIase</shortName>
        <ecNumber evidence="7">5.2.1.8</ecNumber>
    </recommendedName>
</protein>
<proteinExistence type="inferred from homology"/>
<keyword evidence="3" id="KW-0853">WD repeat</keyword>
<comment type="similarity">
    <text evidence="2 7">Belongs to the cyclophilin-type PPIase family.</text>
</comment>
<feature type="compositionally biased region" description="Basic and acidic residues" evidence="8">
    <location>
        <begin position="25"/>
        <end position="44"/>
    </location>
</feature>
<evidence type="ECO:0000256" key="7">
    <source>
        <dbReference type="RuleBase" id="RU363019"/>
    </source>
</evidence>
<dbReference type="Proteomes" id="UP000294614">
    <property type="component" value="Unassembled WGS sequence"/>
</dbReference>
<sequence length="208" mass="22950">MKKLFIIFLGVMFIMAGKAKADTPVKAKEAKPKTATEAKAEKPKAPAKPKAAKAPQVVFETTQGKIVFKLFPKEAPKTVENFVGLVNKGYYNGVIFHRIIKDFMIQGGDPTGTGRGGESIWGTRFQDEFSQLIFNKKGLLAMANAGPNTNGSQFFITTVPTPWLDNRHTIFGEVVEGYDVVQKLENVRTGYGDRPVEEQKIIKATVLK</sequence>
<evidence type="ECO:0000256" key="2">
    <source>
        <dbReference type="ARBA" id="ARBA00007365"/>
    </source>
</evidence>
<evidence type="ECO:0000256" key="8">
    <source>
        <dbReference type="SAM" id="MobiDB-lite"/>
    </source>
</evidence>
<dbReference type="EC" id="5.2.1.8" evidence="7"/>
<feature type="region of interest" description="Disordered" evidence="8">
    <location>
        <begin position="25"/>
        <end position="53"/>
    </location>
</feature>
<dbReference type="PRINTS" id="PR00153">
    <property type="entry name" value="CSAPPISMRASE"/>
</dbReference>
<evidence type="ECO:0000256" key="6">
    <source>
        <dbReference type="ARBA" id="ARBA00023235"/>
    </source>
</evidence>
<accession>A0A4R1KD77</accession>
<dbReference type="PANTHER" id="PTHR45625:SF4">
    <property type="entry name" value="PEPTIDYLPROLYL ISOMERASE DOMAIN AND WD REPEAT-CONTAINING PROTEIN 1"/>
    <property type="match status" value="1"/>
</dbReference>
<organism evidence="10 11">
    <name type="scientific">Seleniivibrio woodruffii</name>
    <dbReference type="NCBI Taxonomy" id="1078050"/>
    <lineage>
        <taxon>Bacteria</taxon>
        <taxon>Pseudomonadati</taxon>
        <taxon>Deferribacterota</taxon>
        <taxon>Deferribacteres</taxon>
        <taxon>Deferribacterales</taxon>
        <taxon>Geovibrionaceae</taxon>
        <taxon>Seleniivibrio</taxon>
    </lineage>
</organism>
<reference evidence="10 11" key="1">
    <citation type="submission" date="2019-03" db="EMBL/GenBank/DDBJ databases">
        <title>Genomic Encyclopedia of Type Strains, Phase IV (KMG-IV): sequencing the most valuable type-strain genomes for metagenomic binning, comparative biology and taxonomic classification.</title>
        <authorList>
            <person name="Goeker M."/>
        </authorList>
    </citation>
    <scope>NUCLEOTIDE SEQUENCE [LARGE SCALE GENOMIC DNA]</scope>
    <source>
        <strain evidence="10 11">DSM 24984</strain>
    </source>
</reference>
<dbReference type="GO" id="GO:0006457">
    <property type="term" value="P:protein folding"/>
    <property type="evidence" value="ECO:0007669"/>
    <property type="project" value="InterPro"/>
</dbReference>